<dbReference type="InterPro" id="IPR027783">
    <property type="entry name" value="Bacterial_PH-related"/>
</dbReference>
<dbReference type="Proteomes" id="UP000265341">
    <property type="component" value="Unassembled WGS sequence"/>
</dbReference>
<evidence type="ECO:0000313" key="3">
    <source>
        <dbReference type="EMBL" id="RIH83207.1"/>
    </source>
</evidence>
<proteinExistence type="predicted"/>
<feature type="transmembrane region" description="Helical" evidence="1">
    <location>
        <begin position="45"/>
        <end position="65"/>
    </location>
</feature>
<dbReference type="Pfam" id="PF10882">
    <property type="entry name" value="bPH_5"/>
    <property type="match status" value="1"/>
</dbReference>
<dbReference type="OrthoDB" id="574096at2"/>
<keyword evidence="1" id="KW-1133">Transmembrane helix</keyword>
<keyword evidence="1" id="KW-0812">Transmembrane</keyword>
<gene>
    <name evidence="3" type="ORF">Mrose_03119</name>
</gene>
<feature type="transmembrane region" description="Helical" evidence="1">
    <location>
        <begin position="12"/>
        <end position="33"/>
    </location>
</feature>
<reference evidence="3 4" key="1">
    <citation type="submission" date="2018-08" db="EMBL/GenBank/DDBJ databases">
        <title>Meiothermus roseus NBRC 110900 genome sequencing project.</title>
        <authorList>
            <person name="Da Costa M.S."/>
            <person name="Albuquerque L."/>
            <person name="Raposo P."/>
            <person name="Froufe H.J.C."/>
            <person name="Barroso C.S."/>
            <person name="Egas C."/>
        </authorList>
    </citation>
    <scope>NUCLEOTIDE SEQUENCE [LARGE SCALE GENOMIC DNA]</scope>
    <source>
        <strain evidence="3 4">NBRC 110900</strain>
    </source>
</reference>
<feature type="domain" description="Bacterial Pleckstrin homology" evidence="2">
    <location>
        <begin position="66"/>
        <end position="163"/>
    </location>
</feature>
<comment type="caution">
    <text evidence="3">The sequence shown here is derived from an EMBL/GenBank/DDBJ whole genome shotgun (WGS) entry which is preliminary data.</text>
</comment>
<evidence type="ECO:0000256" key="1">
    <source>
        <dbReference type="SAM" id="Phobius"/>
    </source>
</evidence>
<keyword evidence="1" id="KW-0472">Membrane</keyword>
<evidence type="ECO:0000313" key="4">
    <source>
        <dbReference type="Proteomes" id="UP000265341"/>
    </source>
</evidence>
<sequence>MLWRTRRRSNWVAVAYWVGITALLVYLVASGLTLSTSAVPLAGKLLYWALVFLAFYLVFSLEFLLRYRIEPDRVLVRGLLGWFAFRLHDIVRVEKASYKVRLRVAGISGPTLAFGRFNTDTHGLVRIYGRGGSGEGVILGLRDGAKVILTPEKQDDFIQLLREYNYPVVG</sequence>
<dbReference type="AlphaFoldDB" id="A0A399EF15"/>
<evidence type="ECO:0000259" key="2">
    <source>
        <dbReference type="Pfam" id="PF10882"/>
    </source>
</evidence>
<organism evidence="3 4">
    <name type="scientific">Calidithermus roseus</name>
    <dbReference type="NCBI Taxonomy" id="1644118"/>
    <lineage>
        <taxon>Bacteria</taxon>
        <taxon>Thermotogati</taxon>
        <taxon>Deinococcota</taxon>
        <taxon>Deinococci</taxon>
        <taxon>Thermales</taxon>
        <taxon>Thermaceae</taxon>
        <taxon>Calidithermus</taxon>
    </lineage>
</organism>
<dbReference type="EMBL" id="QWLA01000082">
    <property type="protein sequence ID" value="RIH83207.1"/>
    <property type="molecule type" value="Genomic_DNA"/>
</dbReference>
<name>A0A399EF15_9DEIN</name>
<keyword evidence="4" id="KW-1185">Reference proteome</keyword>
<protein>
    <submittedName>
        <fullName evidence="3">Bacterial PH domain protein</fullName>
    </submittedName>
</protein>
<dbReference type="RefSeq" id="WP_119279874.1">
    <property type="nucleotide sequence ID" value="NZ_QWLA01000082.1"/>
</dbReference>
<accession>A0A399EF15</accession>